<keyword evidence="1" id="KW-0812">Transmembrane</keyword>
<dbReference type="VEuPathDB" id="PlasmoDB:PVPAM_000035500"/>
<keyword evidence="1" id="KW-1133">Transmembrane helix</keyword>
<organism evidence="2 3">
    <name type="scientific">Plasmodium vivax</name>
    <name type="common">malaria parasite P. vivax</name>
    <dbReference type="NCBI Taxonomy" id="5855"/>
    <lineage>
        <taxon>Eukaryota</taxon>
        <taxon>Sar</taxon>
        <taxon>Alveolata</taxon>
        <taxon>Apicomplexa</taxon>
        <taxon>Aconoidasida</taxon>
        <taxon>Haemosporida</taxon>
        <taxon>Plasmodiidae</taxon>
        <taxon>Plasmodium</taxon>
        <taxon>Plasmodium (Plasmodium)</taxon>
    </lineage>
</organism>
<evidence type="ECO:0000256" key="1">
    <source>
        <dbReference type="SAM" id="Phobius"/>
    </source>
</evidence>
<name>A0A8S4HGW9_PLAVI</name>
<proteinExistence type="predicted"/>
<gene>
    <name evidence="2" type="ORF">PVW1_020026300</name>
</gene>
<dbReference type="Proteomes" id="UP000779233">
    <property type="component" value="Unassembled WGS sequence"/>
</dbReference>
<dbReference type="AlphaFoldDB" id="A0A8S4HGW9"/>
<sequence>MGCNTEIDYDTFDFFDNIIKYIESTDKLHSEATTLDREDNCTTFSHQYTSSKFDIGKNVCELFVKLYKLLPNVNNKGNSDYKKEWHFLNYWLNFNISKNKLNAITCATNFSEGLSHHCLNTLGIDFPPPSSIYNITEENLKKMSLLYGLYENYRILNNILITSPQDKPGLLLEPSTKCCSYYAEANYLCNDENNKFCTQLKKFKTTYEELYDTIDRKDPEYSKNFIKLTQCNNNTMSTALVGTTIGLVPLLVGIYKFTPLRQLMKFKKGKLTEQYTNNDDEMRNIMLMDQRSKHISSQQETYNIKYQSL</sequence>
<comment type="caution">
    <text evidence="2">The sequence shown here is derived from an EMBL/GenBank/DDBJ whole genome shotgun (WGS) entry which is preliminary data.</text>
</comment>
<protein>
    <submittedName>
        <fullName evidence="2">(malaria parasite P. vivax) hypothetical protein</fullName>
    </submittedName>
</protein>
<evidence type="ECO:0000313" key="3">
    <source>
        <dbReference type="Proteomes" id="UP000779233"/>
    </source>
</evidence>
<keyword evidence="1" id="KW-0472">Membrane</keyword>
<evidence type="ECO:0000313" key="2">
    <source>
        <dbReference type="EMBL" id="CAG9484351.1"/>
    </source>
</evidence>
<accession>A0A8S4HGW9</accession>
<dbReference type="EMBL" id="CAJZCX010000015">
    <property type="protein sequence ID" value="CAG9484351.1"/>
    <property type="molecule type" value="Genomic_DNA"/>
</dbReference>
<feature type="transmembrane region" description="Helical" evidence="1">
    <location>
        <begin position="239"/>
        <end position="258"/>
    </location>
</feature>
<reference evidence="2" key="1">
    <citation type="submission" date="2021-09" db="EMBL/GenBank/DDBJ databases">
        <authorList>
            <consortium name="Pathogen Informatics"/>
        </authorList>
    </citation>
    <scope>NUCLEOTIDE SEQUENCE</scope>
    <source>
        <strain evidence="2">PvW1</strain>
    </source>
</reference>